<proteinExistence type="predicted"/>
<name>A0A2H0YQ73_9BACT</name>
<evidence type="ECO:0000313" key="1">
    <source>
        <dbReference type="EMBL" id="PIS40655.1"/>
    </source>
</evidence>
<sequence>MENRYLQIARIIKNLSKRKSQDSDNIRRFLIEFLQTPHFIVELDPATTINEVIEDKTGLENFFAFPYQKFILDFPSLPNVRENFTPFLFCRLLDNSTVYVEDITVMQDVDETAWINQYMQPTDVGEIGNLPMADKVKIFRQLVEDNPLGLDKFVASSKNSDWAKAGMAFDTYGNILC</sequence>
<dbReference type="Proteomes" id="UP000236845">
    <property type="component" value="Unassembled WGS sequence"/>
</dbReference>
<dbReference type="AlphaFoldDB" id="A0A2H0YQ73"/>
<protein>
    <submittedName>
        <fullName evidence="1">Uncharacterized protein</fullName>
    </submittedName>
</protein>
<dbReference type="EMBL" id="PEXW01000047">
    <property type="protein sequence ID" value="PIS40655.1"/>
    <property type="molecule type" value="Genomic_DNA"/>
</dbReference>
<organism evidence="1 2">
    <name type="scientific">Candidatus Kerfeldbacteria bacterium CG08_land_8_20_14_0_20_43_14</name>
    <dbReference type="NCBI Taxonomy" id="2014246"/>
    <lineage>
        <taxon>Bacteria</taxon>
        <taxon>Candidatus Kerfeldiibacteriota</taxon>
    </lineage>
</organism>
<gene>
    <name evidence="1" type="ORF">COT26_02210</name>
</gene>
<comment type="caution">
    <text evidence="1">The sequence shown here is derived from an EMBL/GenBank/DDBJ whole genome shotgun (WGS) entry which is preliminary data.</text>
</comment>
<feature type="non-terminal residue" evidence="1">
    <location>
        <position position="177"/>
    </location>
</feature>
<accession>A0A2H0YQ73</accession>
<reference evidence="2" key="1">
    <citation type="submission" date="2017-09" db="EMBL/GenBank/DDBJ databases">
        <title>Depth-based differentiation of microbial function through sediment-hosted aquifers and enrichment of novel symbionts in the deep terrestrial subsurface.</title>
        <authorList>
            <person name="Probst A.J."/>
            <person name="Ladd B."/>
            <person name="Jarett J.K."/>
            <person name="Geller-Mcgrath D.E."/>
            <person name="Sieber C.M.K."/>
            <person name="Emerson J.B."/>
            <person name="Anantharaman K."/>
            <person name="Thomas B.C."/>
            <person name="Malmstrom R."/>
            <person name="Stieglmeier M."/>
            <person name="Klingl A."/>
            <person name="Woyke T."/>
            <person name="Ryan C.M."/>
            <person name="Banfield J.F."/>
        </authorList>
    </citation>
    <scope>NUCLEOTIDE SEQUENCE [LARGE SCALE GENOMIC DNA]</scope>
</reference>
<evidence type="ECO:0000313" key="2">
    <source>
        <dbReference type="Proteomes" id="UP000236845"/>
    </source>
</evidence>